<comment type="subcellular location">
    <subcellularLocation>
        <location evidence="1">Nucleus</location>
    </subcellularLocation>
</comment>
<dbReference type="InterPro" id="IPR057823">
    <property type="entry name" value="WWE_RCD1"/>
</dbReference>
<dbReference type="OMA" id="PHALLPI"/>
<dbReference type="PANTHER" id="PTHR32263:SF5">
    <property type="entry name" value="INACTIVE POLY [ADP-RIBOSE] POLYMERASE SRO1-RELATED"/>
    <property type="match status" value="1"/>
</dbReference>
<evidence type="ECO:0000256" key="3">
    <source>
        <dbReference type="ARBA" id="ARBA00023016"/>
    </source>
</evidence>
<dbReference type="InterPro" id="IPR022003">
    <property type="entry name" value="RST"/>
</dbReference>
<dbReference type="Gene3D" id="3.90.228.10">
    <property type="match status" value="1"/>
</dbReference>
<keyword evidence="3" id="KW-0346">Stress response</keyword>
<proteinExistence type="predicted"/>
<evidence type="ECO:0000256" key="2">
    <source>
        <dbReference type="ARBA" id="ARBA00022473"/>
    </source>
</evidence>
<keyword evidence="8" id="KW-1185">Reference proteome</keyword>
<evidence type="ECO:0008006" key="9">
    <source>
        <dbReference type="Google" id="ProtNLM"/>
    </source>
</evidence>
<dbReference type="GO" id="GO:0003950">
    <property type="term" value="F:NAD+ poly-ADP-ribosyltransferase activity"/>
    <property type="evidence" value="ECO:0007669"/>
    <property type="project" value="InterPro"/>
</dbReference>
<reference evidence="7" key="1">
    <citation type="journal article" date="2017" name="Nature">
        <title>The genome of Chenopodium quinoa.</title>
        <authorList>
            <person name="Jarvis D.E."/>
            <person name="Ho Y.S."/>
            <person name="Lightfoot D.J."/>
            <person name="Schmoeckel S.M."/>
            <person name="Li B."/>
            <person name="Borm T.J.A."/>
            <person name="Ohyanagi H."/>
            <person name="Mineta K."/>
            <person name="Michell C.T."/>
            <person name="Saber N."/>
            <person name="Kharbatia N.M."/>
            <person name="Rupper R.R."/>
            <person name="Sharp A.R."/>
            <person name="Dally N."/>
            <person name="Boughton B.A."/>
            <person name="Woo Y.H."/>
            <person name="Gao G."/>
            <person name="Schijlen E.G.W.M."/>
            <person name="Guo X."/>
            <person name="Momin A.A."/>
            <person name="Negrao S."/>
            <person name="Al-Babili S."/>
            <person name="Gehring C."/>
            <person name="Roessner U."/>
            <person name="Jung C."/>
            <person name="Murphy K."/>
            <person name="Arold S.T."/>
            <person name="Gojobori T."/>
            <person name="van der Linden C.G."/>
            <person name="van Loo E.N."/>
            <person name="Jellen E.N."/>
            <person name="Maughan P.J."/>
            <person name="Tester M."/>
        </authorList>
    </citation>
    <scope>NUCLEOTIDE SEQUENCE [LARGE SCALE GENOMIC DNA]</scope>
    <source>
        <strain evidence="7">cv. PI 614886</strain>
    </source>
</reference>
<dbReference type="Pfam" id="PF23467">
    <property type="entry name" value="WWE_5"/>
    <property type="match status" value="1"/>
</dbReference>
<keyword evidence="4" id="KW-0539">Nucleus</keyword>
<dbReference type="InterPro" id="IPR012317">
    <property type="entry name" value="Poly(ADP-ribose)pol_cat_dom"/>
</dbReference>
<evidence type="ECO:0000313" key="8">
    <source>
        <dbReference type="Proteomes" id="UP000596660"/>
    </source>
</evidence>
<evidence type="ECO:0000256" key="1">
    <source>
        <dbReference type="ARBA" id="ARBA00004123"/>
    </source>
</evidence>
<evidence type="ECO:0000259" key="6">
    <source>
        <dbReference type="PROSITE" id="PS51879"/>
    </source>
</evidence>
<dbReference type="Proteomes" id="UP000596660">
    <property type="component" value="Unplaced"/>
</dbReference>
<dbReference type="PROSITE" id="PS51879">
    <property type="entry name" value="RST"/>
    <property type="match status" value="1"/>
</dbReference>
<keyword evidence="2" id="KW-0217">Developmental protein</keyword>
<feature type="domain" description="RST" evidence="6">
    <location>
        <begin position="498"/>
        <end position="569"/>
    </location>
</feature>
<evidence type="ECO:0000259" key="5">
    <source>
        <dbReference type="PROSITE" id="PS51059"/>
    </source>
</evidence>
<dbReference type="PANTHER" id="PTHR32263">
    <property type="entry name" value="INACTIVE POLY [ADP-RIBOSE] POLYMERASE SRO4-RELATED"/>
    <property type="match status" value="1"/>
</dbReference>
<organism evidence="7 8">
    <name type="scientific">Chenopodium quinoa</name>
    <name type="common">Quinoa</name>
    <dbReference type="NCBI Taxonomy" id="63459"/>
    <lineage>
        <taxon>Eukaryota</taxon>
        <taxon>Viridiplantae</taxon>
        <taxon>Streptophyta</taxon>
        <taxon>Embryophyta</taxon>
        <taxon>Tracheophyta</taxon>
        <taxon>Spermatophyta</taxon>
        <taxon>Magnoliopsida</taxon>
        <taxon>eudicotyledons</taxon>
        <taxon>Gunneridae</taxon>
        <taxon>Pentapetalae</taxon>
        <taxon>Caryophyllales</taxon>
        <taxon>Chenopodiaceae</taxon>
        <taxon>Chenopodioideae</taxon>
        <taxon>Atripliceae</taxon>
        <taxon>Chenopodium</taxon>
    </lineage>
</organism>
<sequence length="620" mass="69845">MEGKYAKVLDSSRRVVVDLKRKRAAKFATNVARNVIPLSTLKSSKLGKRKKPDVCKAKCRSCKLGSRRSLVRYYANFMKSGLPKRLMFFQNGEWVDHDSEVVGLVKKDFEFKKGAVELKFKSYHLLLDFVHMVQLNLKTSLEQSIAWIDENGCCFFPEVYVDVNDQHGLFQPEIQRDGINDTQEIKLQIEIEVNGVGDSQFIEHCGESSPVVKRLKVGQNAEIEDSCNKVSDVRMNEDVGENQHLENNLDAEVDKVKFDLNSDAVKEMFLKGMDSAGSTNVVGICPNSAAMCQGRLELFLKQVEITKKYRGNPNVCYAWLASTKEASSGIMTYGLGHLGFQQTKSIYGIGVHLTAENCAGASVNYCDIDENGVQHMVLCRVIMGNMEIVHPGSKQFHPSSESFDSGVDDPENPRHYIVWSMNINTHIYPEYVVSFKVPANDEGQILKNDGNLDIVTVKTGHQSLMKQCKMETVADIANDHVSNLTSDGSKERSASVSSFPKSPWMPFPMLFEAISKQVPRNKMKLLLAYYELFRNKIICREDFVKELRLIVGDTLLRSTINELSFKGLNGGEVVPTVCRCKEMKEFVAASLIGMLRGQRIRNLDWLMETIHSSAVCFWCF</sequence>
<dbReference type="InterPro" id="IPR044964">
    <property type="entry name" value="RCD1/SRO1-5"/>
</dbReference>
<dbReference type="AlphaFoldDB" id="A0A803LZ14"/>
<dbReference type="GO" id="GO:0005634">
    <property type="term" value="C:nucleus"/>
    <property type="evidence" value="ECO:0007669"/>
    <property type="project" value="UniProtKB-SubCell"/>
</dbReference>
<dbReference type="Gramene" id="AUR62020715-RA">
    <property type="protein sequence ID" value="AUR62020715-RA:cds"/>
    <property type="gene ID" value="AUR62020715"/>
</dbReference>
<protein>
    <recommendedName>
        <fullName evidence="9">Poly [ADP-ribose] polymerase</fullName>
    </recommendedName>
</protein>
<feature type="domain" description="PARP catalytic" evidence="5">
    <location>
        <begin position="236"/>
        <end position="457"/>
    </location>
</feature>
<dbReference type="Pfam" id="PF12174">
    <property type="entry name" value="RST"/>
    <property type="match status" value="1"/>
</dbReference>
<reference evidence="7" key="2">
    <citation type="submission" date="2021-03" db="UniProtKB">
        <authorList>
            <consortium name="EnsemblPlants"/>
        </authorList>
    </citation>
    <scope>IDENTIFICATION</scope>
</reference>
<dbReference type="SUPFAM" id="SSF56399">
    <property type="entry name" value="ADP-ribosylation"/>
    <property type="match status" value="1"/>
</dbReference>
<evidence type="ECO:0000256" key="4">
    <source>
        <dbReference type="ARBA" id="ARBA00023242"/>
    </source>
</evidence>
<name>A0A803LZ14_CHEQI</name>
<accession>A0A803LZ14</accession>
<dbReference type="PROSITE" id="PS51059">
    <property type="entry name" value="PARP_CATALYTIC"/>
    <property type="match status" value="1"/>
</dbReference>
<dbReference type="EnsemblPlants" id="AUR62020715-RA">
    <property type="protein sequence ID" value="AUR62020715-RA:cds"/>
    <property type="gene ID" value="AUR62020715"/>
</dbReference>
<evidence type="ECO:0000313" key="7">
    <source>
        <dbReference type="EnsemblPlants" id="AUR62020715-RA:cds"/>
    </source>
</evidence>